<name>A0A367KIA0_RHIAZ</name>
<evidence type="ECO:0000313" key="2">
    <source>
        <dbReference type="Proteomes" id="UP000252139"/>
    </source>
</evidence>
<accession>A0A367KIA0</accession>
<dbReference type="AlphaFoldDB" id="A0A367KIA0"/>
<organism evidence="1 2">
    <name type="scientific">Rhizopus azygosporus</name>
    <name type="common">Rhizopus microsporus var. azygosporus</name>
    <dbReference type="NCBI Taxonomy" id="86630"/>
    <lineage>
        <taxon>Eukaryota</taxon>
        <taxon>Fungi</taxon>
        <taxon>Fungi incertae sedis</taxon>
        <taxon>Mucoromycota</taxon>
        <taxon>Mucoromycotina</taxon>
        <taxon>Mucoromycetes</taxon>
        <taxon>Mucorales</taxon>
        <taxon>Mucorineae</taxon>
        <taxon>Rhizopodaceae</taxon>
        <taxon>Rhizopus</taxon>
    </lineage>
</organism>
<reference evidence="1 2" key="1">
    <citation type="journal article" date="2018" name="G3 (Bethesda)">
        <title>Phylogenetic and Phylogenomic Definition of Rhizopus Species.</title>
        <authorList>
            <person name="Gryganskyi A.P."/>
            <person name="Golan J."/>
            <person name="Dolatabadi S."/>
            <person name="Mondo S."/>
            <person name="Robb S."/>
            <person name="Idnurm A."/>
            <person name="Muszewska A."/>
            <person name="Steczkiewicz K."/>
            <person name="Masonjones S."/>
            <person name="Liao H.L."/>
            <person name="Gajdeczka M.T."/>
            <person name="Anike F."/>
            <person name="Vuek A."/>
            <person name="Anishchenko I.M."/>
            <person name="Voigt K."/>
            <person name="de Hoog G.S."/>
            <person name="Smith M.E."/>
            <person name="Heitman J."/>
            <person name="Vilgalys R."/>
            <person name="Stajich J.E."/>
        </authorList>
    </citation>
    <scope>NUCLEOTIDE SEQUENCE [LARGE SCALE GENOMIC DNA]</scope>
    <source>
        <strain evidence="1 2">CBS 357.93</strain>
    </source>
</reference>
<protein>
    <submittedName>
        <fullName evidence="1">Uncharacterized protein</fullName>
    </submittedName>
</protein>
<dbReference type="Proteomes" id="UP000252139">
    <property type="component" value="Unassembled WGS sequence"/>
</dbReference>
<sequence length="104" mass="11761">MSRFTEHFDVYVDSSIIVYSSTLTSPSKASFSSTSTYSSRSAIDPYDSFNSTTTSTTTTINDASPNKLKRFFTTISKKKRSIEMLVNTTLLCYFINYTKARDDQ</sequence>
<gene>
    <name evidence="1" type="ORF">CU097_015352</name>
</gene>
<evidence type="ECO:0000313" key="1">
    <source>
        <dbReference type="EMBL" id="RCI01572.1"/>
    </source>
</evidence>
<dbReference type="EMBL" id="PJQL01000004">
    <property type="protein sequence ID" value="RCI01572.1"/>
    <property type="molecule type" value="Genomic_DNA"/>
</dbReference>
<proteinExistence type="predicted"/>
<keyword evidence="2" id="KW-1185">Reference proteome</keyword>
<comment type="caution">
    <text evidence="1">The sequence shown here is derived from an EMBL/GenBank/DDBJ whole genome shotgun (WGS) entry which is preliminary data.</text>
</comment>